<accession>A0A255XXE4</accession>
<dbReference type="EMBL" id="NOXS01000021">
    <property type="protein sequence ID" value="OYQ21593.1"/>
    <property type="molecule type" value="Genomic_DNA"/>
</dbReference>
<reference evidence="1 2" key="1">
    <citation type="submission" date="2017-07" db="EMBL/GenBank/DDBJ databases">
        <title>Elstera cyanobacteriorum sp. nov., a novel bacterium isolated from cyanobacterial aggregates in a eutrophic lake.</title>
        <authorList>
            <person name="Cai H."/>
        </authorList>
    </citation>
    <scope>NUCLEOTIDE SEQUENCE [LARGE SCALE GENOMIC DNA]</scope>
    <source>
        <strain evidence="1 2">TH019</strain>
    </source>
</reference>
<dbReference type="SUPFAM" id="SSF52540">
    <property type="entry name" value="P-loop containing nucleoside triphosphate hydrolases"/>
    <property type="match status" value="1"/>
</dbReference>
<gene>
    <name evidence="1" type="ORF">CHR90_01690</name>
</gene>
<evidence type="ECO:0000313" key="1">
    <source>
        <dbReference type="EMBL" id="OYQ21593.1"/>
    </source>
</evidence>
<evidence type="ECO:0008006" key="3">
    <source>
        <dbReference type="Google" id="ProtNLM"/>
    </source>
</evidence>
<name>A0A255XXE4_9PROT</name>
<organism evidence="1 2">
    <name type="scientific">Elstera cyanobacteriorum</name>
    <dbReference type="NCBI Taxonomy" id="2022747"/>
    <lineage>
        <taxon>Bacteria</taxon>
        <taxon>Pseudomonadati</taxon>
        <taxon>Pseudomonadota</taxon>
        <taxon>Alphaproteobacteria</taxon>
        <taxon>Rhodospirillales</taxon>
        <taxon>Rhodospirillaceae</taxon>
        <taxon>Elstera</taxon>
    </lineage>
</organism>
<dbReference type="InterPro" id="IPR027417">
    <property type="entry name" value="P-loop_NTPase"/>
</dbReference>
<evidence type="ECO:0000313" key="2">
    <source>
        <dbReference type="Proteomes" id="UP000216361"/>
    </source>
</evidence>
<dbReference type="Gene3D" id="3.40.50.300">
    <property type="entry name" value="P-loop containing nucleotide triphosphate hydrolases"/>
    <property type="match status" value="1"/>
</dbReference>
<dbReference type="Proteomes" id="UP000216361">
    <property type="component" value="Unassembled WGS sequence"/>
</dbReference>
<dbReference type="RefSeq" id="WP_094407093.1">
    <property type="nucleotide sequence ID" value="NZ_BMJZ01000010.1"/>
</dbReference>
<protein>
    <recommendedName>
        <fullName evidence="3">HPr kinase/phosphorylase C-terminal domain-containing protein</fullName>
    </recommendedName>
</protein>
<comment type="caution">
    <text evidence="1">The sequence shown here is derived from an EMBL/GenBank/DDBJ whole genome shotgun (WGS) entry which is preliminary data.</text>
</comment>
<dbReference type="AlphaFoldDB" id="A0A255XXE4"/>
<dbReference type="OrthoDB" id="3213869at2"/>
<sequence length="304" mass="33072">MNDYSIFGWRIRSELPIPDLLPWQGDGRDADVTIEIGPVPPVTPDLTSFSPAVQIGPSGVRVSIPAVADYWVEAGQRIIVDPSLPLDAPDIRVFLLGTVFAALCFQRGVLPLHASAIDIGGQALLISGISGAGKSTLAAAFSARGYRLLSDDLCAVTVTEPQGVLVYPAFPRVKLWKDTASQLQIPTNGLERSRMELEKVHLPIPAPLFQTAPLPPAQIVLLRTELSPDQRETRVLRGLAALRRFDIIHRWRLGLAMGQQALILQGLARLVERAPVAEVARSDNFADLPELVDRVRALAEMPRG</sequence>
<proteinExistence type="predicted"/>
<keyword evidence="2" id="KW-1185">Reference proteome</keyword>
<dbReference type="SUPFAM" id="SSF53795">
    <property type="entry name" value="PEP carboxykinase-like"/>
    <property type="match status" value="1"/>
</dbReference>